<feature type="domain" description="GGDEF" evidence="4">
    <location>
        <begin position="170"/>
        <end position="304"/>
    </location>
</feature>
<protein>
    <submittedName>
        <fullName evidence="5">Diguanylate cyclase/phosphodiesterase</fullName>
    </submittedName>
</protein>
<dbReference type="CDD" id="cd01949">
    <property type="entry name" value="GGDEF"/>
    <property type="match status" value="1"/>
</dbReference>
<dbReference type="InterPro" id="IPR001633">
    <property type="entry name" value="EAL_dom"/>
</dbReference>
<dbReference type="PANTHER" id="PTHR44757">
    <property type="entry name" value="DIGUANYLATE CYCLASE DGCP"/>
    <property type="match status" value="1"/>
</dbReference>
<dbReference type="PROSITE" id="PS50887">
    <property type="entry name" value="GGDEF"/>
    <property type="match status" value="1"/>
</dbReference>
<dbReference type="Gene3D" id="3.20.20.450">
    <property type="entry name" value="EAL domain"/>
    <property type="match status" value="1"/>
</dbReference>
<dbReference type="SUPFAM" id="SSF141868">
    <property type="entry name" value="EAL domain-like"/>
    <property type="match status" value="1"/>
</dbReference>
<dbReference type="InterPro" id="IPR001789">
    <property type="entry name" value="Sig_transdc_resp-reg_receiver"/>
</dbReference>
<dbReference type="Pfam" id="PF00563">
    <property type="entry name" value="EAL"/>
    <property type="match status" value="1"/>
</dbReference>
<evidence type="ECO:0000259" key="2">
    <source>
        <dbReference type="PROSITE" id="PS50110"/>
    </source>
</evidence>
<evidence type="ECO:0000313" key="6">
    <source>
        <dbReference type="Proteomes" id="UP000011223"/>
    </source>
</evidence>
<dbReference type="SUPFAM" id="SSF55073">
    <property type="entry name" value="Nucleotide cyclase"/>
    <property type="match status" value="1"/>
</dbReference>
<dbReference type="InterPro" id="IPR043128">
    <property type="entry name" value="Rev_trsase/Diguanyl_cyclase"/>
</dbReference>
<evidence type="ECO:0000259" key="3">
    <source>
        <dbReference type="PROSITE" id="PS50883"/>
    </source>
</evidence>
<dbReference type="CDD" id="cd01948">
    <property type="entry name" value="EAL"/>
    <property type="match status" value="1"/>
</dbReference>
<dbReference type="Pfam" id="PF00072">
    <property type="entry name" value="Response_reg"/>
    <property type="match status" value="1"/>
</dbReference>
<dbReference type="InterPro" id="IPR052155">
    <property type="entry name" value="Biofilm_reg_signaling"/>
</dbReference>
<evidence type="ECO:0000259" key="4">
    <source>
        <dbReference type="PROSITE" id="PS50887"/>
    </source>
</evidence>
<dbReference type="InterPro" id="IPR011006">
    <property type="entry name" value="CheY-like_superfamily"/>
</dbReference>
<dbReference type="EMBL" id="ANFM02000054">
    <property type="protein sequence ID" value="EOD77398.1"/>
    <property type="molecule type" value="Genomic_DNA"/>
</dbReference>
<dbReference type="SMART" id="SM00267">
    <property type="entry name" value="GGDEF"/>
    <property type="match status" value="1"/>
</dbReference>
<gene>
    <name evidence="5" type="ORF">D515_03923</name>
</gene>
<dbReference type="Pfam" id="PF00990">
    <property type="entry name" value="GGDEF"/>
    <property type="match status" value="1"/>
</dbReference>
<evidence type="ECO:0000256" key="1">
    <source>
        <dbReference type="PROSITE-ProRule" id="PRU00169"/>
    </source>
</evidence>
<feature type="domain" description="EAL" evidence="3">
    <location>
        <begin position="313"/>
        <end position="567"/>
    </location>
</feature>
<evidence type="ECO:0000313" key="5">
    <source>
        <dbReference type="EMBL" id="EOD77398.1"/>
    </source>
</evidence>
<dbReference type="Gene3D" id="3.40.50.2300">
    <property type="match status" value="1"/>
</dbReference>
<dbReference type="PROSITE" id="PS50110">
    <property type="entry name" value="RESPONSE_REGULATORY"/>
    <property type="match status" value="1"/>
</dbReference>
<dbReference type="InterPro" id="IPR029787">
    <property type="entry name" value="Nucleotide_cyclase"/>
</dbReference>
<proteinExistence type="predicted"/>
<dbReference type="AlphaFoldDB" id="R1GML5"/>
<dbReference type="InterPro" id="IPR035919">
    <property type="entry name" value="EAL_sf"/>
</dbReference>
<dbReference type="GO" id="GO:0000160">
    <property type="term" value="P:phosphorelay signal transduction system"/>
    <property type="evidence" value="ECO:0007669"/>
    <property type="project" value="InterPro"/>
</dbReference>
<name>R1GML5_9GAMM</name>
<dbReference type="eggNOG" id="COG5001">
    <property type="taxonomic scope" value="Bacteria"/>
</dbReference>
<dbReference type="Gene3D" id="3.30.70.270">
    <property type="match status" value="1"/>
</dbReference>
<accession>R1GML5</accession>
<dbReference type="Proteomes" id="UP000011223">
    <property type="component" value="Unassembled WGS sequence"/>
</dbReference>
<dbReference type="RefSeq" id="WP_002542090.1">
    <property type="nucleotide sequence ID" value="NZ_ANFM02000054.1"/>
</dbReference>
<dbReference type="PROSITE" id="PS50883">
    <property type="entry name" value="EAL"/>
    <property type="match status" value="1"/>
</dbReference>
<reference evidence="5 6" key="1">
    <citation type="journal article" date="2014" name="PLoS ONE">
        <title>Grimontia indica AK16(T), sp. nov., Isolated from a Seawater Sample Reports the Presence of Pathogenic Genes Similar to Vibrio Genus.</title>
        <authorList>
            <person name="Singh A."/>
            <person name="Vaidya B."/>
            <person name="Khatri I."/>
            <person name="Srinivas T.N."/>
            <person name="Subramanian S."/>
            <person name="Korpole S."/>
            <person name="Pinnaka A.K."/>
        </authorList>
    </citation>
    <scope>NUCLEOTIDE SEQUENCE [LARGE SCALE GENOMIC DNA]</scope>
    <source>
        <strain evidence="5 6">AK16</strain>
    </source>
</reference>
<dbReference type="SUPFAM" id="SSF52172">
    <property type="entry name" value="CheY-like"/>
    <property type="match status" value="1"/>
</dbReference>
<organism evidence="5 6">
    <name type="scientific">Grimontia indica</name>
    <dbReference type="NCBI Taxonomy" id="1056512"/>
    <lineage>
        <taxon>Bacteria</taxon>
        <taxon>Pseudomonadati</taxon>
        <taxon>Pseudomonadota</taxon>
        <taxon>Gammaproteobacteria</taxon>
        <taxon>Vibrionales</taxon>
        <taxon>Vibrionaceae</taxon>
        <taxon>Grimontia</taxon>
    </lineage>
</organism>
<keyword evidence="1" id="KW-0597">Phosphoprotein</keyword>
<comment type="caution">
    <text evidence="5">The sequence shown here is derived from an EMBL/GenBank/DDBJ whole genome shotgun (WGS) entry which is preliminary data.</text>
</comment>
<feature type="domain" description="Response regulatory" evidence="2">
    <location>
        <begin position="12"/>
        <end position="127"/>
    </location>
</feature>
<dbReference type="SMART" id="SM00052">
    <property type="entry name" value="EAL"/>
    <property type="match status" value="1"/>
</dbReference>
<dbReference type="NCBIfam" id="TIGR00254">
    <property type="entry name" value="GGDEF"/>
    <property type="match status" value="1"/>
</dbReference>
<keyword evidence="6" id="KW-1185">Reference proteome</keyword>
<dbReference type="PANTHER" id="PTHR44757:SF2">
    <property type="entry name" value="BIOFILM ARCHITECTURE MAINTENANCE PROTEIN MBAA"/>
    <property type="match status" value="1"/>
</dbReference>
<dbReference type="InterPro" id="IPR000160">
    <property type="entry name" value="GGDEF_dom"/>
</dbReference>
<feature type="modified residue" description="4-aspartylphosphate" evidence="1">
    <location>
        <position position="60"/>
    </location>
</feature>
<dbReference type="SMART" id="SM00448">
    <property type="entry name" value="REC"/>
    <property type="match status" value="1"/>
</dbReference>
<sequence>MHANTTAPDKDTVLLIDESPNSIRILNAILGEEYRVIFSTSGATAKVLAKAESPKLILMDVELPDMDGFELCQYFKTEPDTKDIPVILITEHSEDEGREMGLKIGCADYISKPVSPAEVKLRIYNQLRIRRNEELIMQRALYDSLTGLANRNLTLDRLRYAIAHDLRRGLMTGVMLVDIDNFKIINDTLSHDVGDQVLVELSRRIVKTVREIDTVGRVSGDEFLIVLPGLHQTENACQIASKLRKAINKPIEITGGGEVHITASMGISLSPLDSDDFKRLFGNADIAKHQAKEGGKDSYRLFTSEMNDNVHRRLRLEYHLVWALSRGEFSLVYQPLYNLNTNRISGAEALLRWNNDELGSVAPTEFIPIAEQSNLIYEIGKFVLDTAMNDFASLTNKEGDLLHLAVNISPQQVRQPQFVDDFTQIMEKHEFAAERLELEVTEGLLLSNQPNVKEMLNTLHDLGTELSMDDFGTGYSSLSYLLQFPFDALKIDREFVDGITDVELNEALATAVISMAQGLKIKTVAEGVETEEQLEMLKSKGCDLAQGYYLSRPLDIEGLKALLGDSQASPLGDTAIESSTDESKTT</sequence>